<dbReference type="InterPro" id="IPR045136">
    <property type="entry name" value="Iah1-like"/>
</dbReference>
<feature type="domain" description="SGNH hydrolase-type esterase" evidence="1">
    <location>
        <begin position="8"/>
        <end position="198"/>
    </location>
</feature>
<dbReference type="Pfam" id="PF13472">
    <property type="entry name" value="Lipase_GDSL_2"/>
    <property type="match status" value="1"/>
</dbReference>
<dbReference type="AlphaFoldDB" id="A0A507DVL7"/>
<evidence type="ECO:0000313" key="3">
    <source>
        <dbReference type="Proteomes" id="UP000318582"/>
    </source>
</evidence>
<comment type="caution">
    <text evidence="2">The sequence shown here is derived from an EMBL/GenBank/DDBJ whole genome shotgun (WGS) entry which is preliminary data.</text>
</comment>
<reference evidence="2 3" key="1">
    <citation type="journal article" date="2019" name="Sci. Rep.">
        <title>Comparative genomics of chytrid fungi reveal insights into the obligate biotrophic and pathogenic lifestyle of Synchytrium endobioticum.</title>
        <authorList>
            <person name="van de Vossenberg B.T.L.H."/>
            <person name="Warris S."/>
            <person name="Nguyen H.D.T."/>
            <person name="van Gent-Pelzer M.P.E."/>
            <person name="Joly D.L."/>
            <person name="van de Geest H.C."/>
            <person name="Bonants P.J.M."/>
            <person name="Smith D.S."/>
            <person name="Levesque C.A."/>
            <person name="van der Lee T.A.J."/>
        </authorList>
    </citation>
    <scope>NUCLEOTIDE SEQUENCE [LARGE SCALE GENOMIC DNA]</scope>
    <source>
        <strain evidence="2 3">CBS 809.83</strain>
    </source>
</reference>
<accession>A0A507DVL7</accession>
<organism evidence="2 3">
    <name type="scientific">Powellomyces hirtus</name>
    <dbReference type="NCBI Taxonomy" id="109895"/>
    <lineage>
        <taxon>Eukaryota</taxon>
        <taxon>Fungi</taxon>
        <taxon>Fungi incertae sedis</taxon>
        <taxon>Chytridiomycota</taxon>
        <taxon>Chytridiomycota incertae sedis</taxon>
        <taxon>Chytridiomycetes</taxon>
        <taxon>Spizellomycetales</taxon>
        <taxon>Powellomycetaceae</taxon>
        <taxon>Powellomyces</taxon>
    </lineage>
</organism>
<proteinExistence type="predicted"/>
<dbReference type="Gene3D" id="3.40.50.1110">
    <property type="entry name" value="SGNH hydrolase"/>
    <property type="match status" value="1"/>
</dbReference>
<dbReference type="InterPro" id="IPR013830">
    <property type="entry name" value="SGNH_hydro"/>
</dbReference>
<dbReference type="PANTHER" id="PTHR14209">
    <property type="entry name" value="ISOAMYL ACETATE-HYDROLYZING ESTERASE 1"/>
    <property type="match status" value="1"/>
</dbReference>
<dbReference type="Proteomes" id="UP000318582">
    <property type="component" value="Unassembled WGS sequence"/>
</dbReference>
<keyword evidence="3" id="KW-1185">Reference proteome</keyword>
<gene>
    <name evidence="2" type="ORF">PhCBS80983_g05049</name>
</gene>
<dbReference type="PANTHER" id="PTHR14209:SF19">
    <property type="entry name" value="ISOAMYL ACETATE-HYDROLYZING ESTERASE 1 HOMOLOG"/>
    <property type="match status" value="1"/>
</dbReference>
<evidence type="ECO:0000259" key="1">
    <source>
        <dbReference type="Pfam" id="PF13472"/>
    </source>
</evidence>
<sequence length="241" mass="27735">MEIDRILLFGDSLTQFSFDSDRCGWGAYLQNAFVRRLDVVQRGYGGYNSEHGKHMLKPILESILPPKTRTRLVVIFFGANDAATNFQGIPVEHYKQNLLDMVQTIRKCDAETHVLLISPPPIHEGLWEKHMIKQGGTLNRHVERTRLFRDTCLEAGREAGVPVLDMWKVFFQDSAEYNADSAKRLLLDGLHFTSKANRLLGKAVLETIAKQFPEMNPETMKWQMPYWKDIDNKALPESLFR</sequence>
<evidence type="ECO:0000313" key="2">
    <source>
        <dbReference type="EMBL" id="TPX55763.1"/>
    </source>
</evidence>
<dbReference type="EMBL" id="QEAQ01000096">
    <property type="protein sequence ID" value="TPX55763.1"/>
    <property type="molecule type" value="Genomic_DNA"/>
</dbReference>
<dbReference type="InterPro" id="IPR036514">
    <property type="entry name" value="SGNH_hydro_sf"/>
</dbReference>
<dbReference type="SUPFAM" id="SSF52266">
    <property type="entry name" value="SGNH hydrolase"/>
    <property type="match status" value="1"/>
</dbReference>
<dbReference type="STRING" id="109895.A0A507DVL7"/>
<protein>
    <recommendedName>
        <fullName evidence="1">SGNH hydrolase-type esterase domain-containing protein</fullName>
    </recommendedName>
</protein>
<dbReference type="CDD" id="cd01838">
    <property type="entry name" value="Isoamyl_acetate_hydrolase_like"/>
    <property type="match status" value="1"/>
</dbReference>
<name>A0A507DVL7_9FUNG</name>